<dbReference type="CDD" id="cd00838">
    <property type="entry name" value="MPP_superfamily"/>
    <property type="match status" value="1"/>
</dbReference>
<reference evidence="2 3" key="1">
    <citation type="journal article" name="Sci. Rep.">
        <title>Genome-scale phylogenetic analyses confirm Olpidium as the closest living zoosporic fungus to the non-flagellated, terrestrial fungi.</title>
        <authorList>
            <person name="Chang Y."/>
            <person name="Rochon D."/>
            <person name="Sekimoto S."/>
            <person name="Wang Y."/>
            <person name="Chovatia M."/>
            <person name="Sandor L."/>
            <person name="Salamov A."/>
            <person name="Grigoriev I.V."/>
            <person name="Stajich J.E."/>
            <person name="Spatafora J.W."/>
        </authorList>
    </citation>
    <scope>NUCLEOTIDE SEQUENCE [LARGE SCALE GENOMIC DNA]</scope>
    <source>
        <strain evidence="2">S191</strain>
    </source>
</reference>
<evidence type="ECO:0000313" key="3">
    <source>
        <dbReference type="Proteomes" id="UP000673691"/>
    </source>
</evidence>
<dbReference type="GO" id="GO:0016787">
    <property type="term" value="F:hydrolase activity"/>
    <property type="evidence" value="ECO:0007669"/>
    <property type="project" value="InterPro"/>
</dbReference>
<dbReference type="AlphaFoldDB" id="A0A8H8DHY8"/>
<feature type="domain" description="Calcineurin-like phosphoesterase" evidence="1">
    <location>
        <begin position="112"/>
        <end position="192"/>
    </location>
</feature>
<organism evidence="2 3">
    <name type="scientific">Olpidium bornovanus</name>
    <dbReference type="NCBI Taxonomy" id="278681"/>
    <lineage>
        <taxon>Eukaryota</taxon>
        <taxon>Fungi</taxon>
        <taxon>Fungi incertae sedis</taxon>
        <taxon>Olpidiomycota</taxon>
        <taxon>Olpidiomycotina</taxon>
        <taxon>Olpidiomycetes</taxon>
        <taxon>Olpidiales</taxon>
        <taxon>Olpidiaceae</taxon>
        <taxon>Olpidium</taxon>
    </lineage>
</organism>
<sequence length="261" mass="28152">MYAQFRGGGGRINSLRAAATDLTLTADAQTKETGPFPSLSPFGASRINTRLADDAARPLPPSFRPSPTPASLACLLTWLWPPVMLLSAVGFLSVVLATAAAHTDDPPAGFMVAFVGDTPLSFIGDNPLFTMLRSSGVQMIVHSGDLSYSWDQKRIFATLKKVMGSPFPFVAALGNHDLNRFALGFGSSVPWVEVYASLLRDQATEAGVACTGQAGTFEKCYYNGIVVVNIAYKLANGLKPKTYANFINDAFREHPNAYWRH</sequence>
<dbReference type="SUPFAM" id="SSF56300">
    <property type="entry name" value="Metallo-dependent phosphatases"/>
    <property type="match status" value="1"/>
</dbReference>
<dbReference type="InterPro" id="IPR029052">
    <property type="entry name" value="Metallo-depent_PP-like"/>
</dbReference>
<feature type="non-terminal residue" evidence="2">
    <location>
        <position position="261"/>
    </location>
</feature>
<dbReference type="Gene3D" id="3.60.21.10">
    <property type="match status" value="1"/>
</dbReference>
<evidence type="ECO:0000259" key="1">
    <source>
        <dbReference type="Pfam" id="PF00149"/>
    </source>
</evidence>
<comment type="caution">
    <text evidence="2">The sequence shown here is derived from an EMBL/GenBank/DDBJ whole genome shotgun (WGS) entry which is preliminary data.</text>
</comment>
<protein>
    <recommendedName>
        <fullName evidence="1">Calcineurin-like phosphoesterase domain-containing protein</fullName>
    </recommendedName>
</protein>
<dbReference type="OrthoDB" id="5597180at2759"/>
<keyword evidence="3" id="KW-1185">Reference proteome</keyword>
<dbReference type="EMBL" id="JAEFCI010007028">
    <property type="protein sequence ID" value="KAG5459324.1"/>
    <property type="molecule type" value="Genomic_DNA"/>
</dbReference>
<name>A0A8H8DHY8_9FUNG</name>
<gene>
    <name evidence="2" type="ORF">BJ554DRAFT_284</name>
</gene>
<accession>A0A8H8DHY8</accession>
<proteinExistence type="predicted"/>
<dbReference type="InterPro" id="IPR004843">
    <property type="entry name" value="Calcineurin-like_PHP"/>
</dbReference>
<evidence type="ECO:0000313" key="2">
    <source>
        <dbReference type="EMBL" id="KAG5459324.1"/>
    </source>
</evidence>
<dbReference type="Pfam" id="PF00149">
    <property type="entry name" value="Metallophos"/>
    <property type="match status" value="1"/>
</dbReference>
<dbReference type="Proteomes" id="UP000673691">
    <property type="component" value="Unassembled WGS sequence"/>
</dbReference>